<feature type="compositionally biased region" description="Low complexity" evidence="1">
    <location>
        <begin position="31"/>
        <end position="64"/>
    </location>
</feature>
<sequence length="371" mass="38582">MKSYCKWAVASIALTMMGVLVGCGTTGSTSAPTKNATNTVAVNSTNTPTNASGTSTTNQTTNNTLGSVGENNSTTNNASVEQKPIAPSSANFVVTGIQAPKTVTVDGNVFTPPKLVHGVLEPIVMTVNFSKIQTPIYLELQNLALNNSSSSAGGGFDYFEYQGQIYKLNAQLSGSFPVKNTLVLNKNSAITLVGTVGTPTPSGIKVQLNYGNMEIGSFPISPTKPFDLGRTAASAATFTFYIKFPPNTSLQLFGGGPGGNSAPLGTVDSGPTGWVKSPYQPGWSYGIGSGKLQVVVSNQSDGPKLSGIPNNTSYVIKGHPTNNTQSDTTIATGTTSSSGEITIPDKPGWDITIQYPLQGITHSVDIHIPLH</sequence>
<feature type="chain" id="PRO_5040940341" evidence="2">
    <location>
        <begin position="22"/>
        <end position="371"/>
    </location>
</feature>
<gene>
    <name evidence="3" type="ORF">JZ786_05450</name>
</gene>
<reference evidence="3 4" key="1">
    <citation type="submission" date="2021-02" db="EMBL/GenBank/DDBJ databases">
        <title>Alicyclobacillus curvatus sp. nov. and Alicyclobacillus mengziensis sp. nov., two acidophilic bacteria isolated from acid mine drainage.</title>
        <authorList>
            <person name="Huang Y."/>
        </authorList>
    </citation>
    <scope>NUCLEOTIDE SEQUENCE [LARGE SCALE GENOMIC DNA]</scope>
    <source>
        <strain evidence="3 4">S30H14</strain>
    </source>
</reference>
<feature type="signal peptide" evidence="2">
    <location>
        <begin position="1"/>
        <end position="21"/>
    </location>
</feature>
<dbReference type="RefSeq" id="WP_206657769.1">
    <property type="nucleotide sequence ID" value="NZ_CP071182.1"/>
</dbReference>
<feature type="region of interest" description="Disordered" evidence="1">
    <location>
        <begin position="318"/>
        <end position="339"/>
    </location>
</feature>
<keyword evidence="4" id="KW-1185">Reference proteome</keyword>
<dbReference type="KEGG" id="afx:JZ786_05450"/>
<accession>A0A9X7W175</accession>
<evidence type="ECO:0000313" key="4">
    <source>
        <dbReference type="Proteomes" id="UP000663505"/>
    </source>
</evidence>
<evidence type="ECO:0000256" key="2">
    <source>
        <dbReference type="SAM" id="SignalP"/>
    </source>
</evidence>
<feature type="region of interest" description="Disordered" evidence="1">
    <location>
        <begin position="28"/>
        <end position="82"/>
    </location>
</feature>
<name>A0A9X7W175_9BACL</name>
<dbReference type="PROSITE" id="PS51257">
    <property type="entry name" value="PROKAR_LIPOPROTEIN"/>
    <property type="match status" value="1"/>
</dbReference>
<dbReference type="Proteomes" id="UP000663505">
    <property type="component" value="Chromosome"/>
</dbReference>
<keyword evidence="2" id="KW-0732">Signal</keyword>
<feature type="compositionally biased region" description="Low complexity" evidence="1">
    <location>
        <begin position="324"/>
        <end position="339"/>
    </location>
</feature>
<protein>
    <submittedName>
        <fullName evidence="3">Uncharacterized protein</fullName>
    </submittedName>
</protein>
<dbReference type="AlphaFoldDB" id="A0A9X7W175"/>
<dbReference type="EMBL" id="CP071182">
    <property type="protein sequence ID" value="QSO48434.1"/>
    <property type="molecule type" value="Genomic_DNA"/>
</dbReference>
<evidence type="ECO:0000256" key="1">
    <source>
        <dbReference type="SAM" id="MobiDB-lite"/>
    </source>
</evidence>
<proteinExistence type="predicted"/>
<evidence type="ECO:0000313" key="3">
    <source>
        <dbReference type="EMBL" id="QSO48434.1"/>
    </source>
</evidence>
<feature type="compositionally biased region" description="Polar residues" evidence="1">
    <location>
        <begin position="65"/>
        <end position="80"/>
    </location>
</feature>
<organism evidence="3 4">
    <name type="scientific">Alicyclobacillus mengziensis</name>
    <dbReference type="NCBI Taxonomy" id="2931921"/>
    <lineage>
        <taxon>Bacteria</taxon>
        <taxon>Bacillati</taxon>
        <taxon>Bacillota</taxon>
        <taxon>Bacilli</taxon>
        <taxon>Bacillales</taxon>
        <taxon>Alicyclobacillaceae</taxon>
        <taxon>Alicyclobacillus</taxon>
    </lineage>
</organism>